<evidence type="ECO:0000259" key="2">
    <source>
        <dbReference type="Pfam" id="PF01476"/>
    </source>
</evidence>
<evidence type="ECO:0000313" key="3">
    <source>
        <dbReference type="EMBL" id="MET3730501.1"/>
    </source>
</evidence>
<feature type="region of interest" description="Disordered" evidence="1">
    <location>
        <begin position="56"/>
        <end position="101"/>
    </location>
</feature>
<accession>A0ABV2LQ14</accession>
<feature type="domain" description="LysM" evidence="2">
    <location>
        <begin position="4"/>
        <end position="21"/>
    </location>
</feature>
<name>A0ABV2LQ14_9FLAO</name>
<dbReference type="RefSeq" id="WP_354505459.1">
    <property type="nucleotide sequence ID" value="NZ_JBEPMO010000001.1"/>
</dbReference>
<dbReference type="Pfam" id="PF14107">
    <property type="entry name" value="DUF4280"/>
    <property type="match status" value="1"/>
</dbReference>
<proteinExistence type="predicted"/>
<protein>
    <recommendedName>
        <fullName evidence="2">LysM domain-containing protein</fullName>
    </recommendedName>
</protein>
<dbReference type="InterPro" id="IPR025460">
    <property type="entry name" value="DUF4280"/>
</dbReference>
<dbReference type="Pfam" id="PF01476">
    <property type="entry name" value="LysM"/>
    <property type="match status" value="1"/>
</dbReference>
<dbReference type="InterPro" id="IPR036779">
    <property type="entry name" value="LysM_dom_sf"/>
</dbReference>
<comment type="caution">
    <text evidence="3">The sequence shown here is derived from an EMBL/GenBank/DDBJ whole genome shotgun (WGS) entry which is preliminary data.</text>
</comment>
<dbReference type="Proteomes" id="UP001549146">
    <property type="component" value="Unassembled WGS sequence"/>
</dbReference>
<feature type="compositionally biased region" description="Low complexity" evidence="1">
    <location>
        <begin position="60"/>
        <end position="90"/>
    </location>
</feature>
<gene>
    <name evidence="3" type="ORF">ABID46_000053</name>
</gene>
<dbReference type="CDD" id="cd00118">
    <property type="entry name" value="LysM"/>
    <property type="match status" value="1"/>
</dbReference>
<feature type="compositionally biased region" description="Polar residues" evidence="1">
    <location>
        <begin position="91"/>
        <end position="101"/>
    </location>
</feature>
<dbReference type="InterPro" id="IPR018392">
    <property type="entry name" value="LysM"/>
</dbReference>
<reference evidence="3 4" key="1">
    <citation type="submission" date="2024-06" db="EMBL/GenBank/DDBJ databases">
        <title>Genomic Encyclopedia of Type Strains, Phase IV (KMG-IV): sequencing the most valuable type-strain genomes for metagenomic binning, comparative biology and taxonomic classification.</title>
        <authorList>
            <person name="Goeker M."/>
        </authorList>
    </citation>
    <scope>NUCLEOTIDE SEQUENCE [LARGE SCALE GENOMIC DNA]</scope>
    <source>
        <strain evidence="3 4">DSM 29388</strain>
    </source>
</reference>
<dbReference type="Gene3D" id="3.10.350.10">
    <property type="entry name" value="LysM domain"/>
    <property type="match status" value="1"/>
</dbReference>
<organism evidence="3 4">
    <name type="scientific">Moheibacter stercoris</name>
    <dbReference type="NCBI Taxonomy" id="1628251"/>
    <lineage>
        <taxon>Bacteria</taxon>
        <taxon>Pseudomonadati</taxon>
        <taxon>Bacteroidota</taxon>
        <taxon>Flavobacteriia</taxon>
        <taxon>Flavobacteriales</taxon>
        <taxon>Weeksellaceae</taxon>
        <taxon>Moheibacter</taxon>
    </lineage>
</organism>
<sequence length="266" mass="29655">MKRYIVKKGDTLDSIAQLNGIKDGKTLQIFHNTNCTLEELIGTQIPEGSTLYIPEESDQMSESQQTSEDSTSKNSISKQSNSNSISTSKTGESTSYTQVNRATESEHDGKYFVVQKGQCQCDQGFKFPKFKVTSHQKNYWNDADGQSDYLAVTEIDLQFDPLVEPFGKCKLKPSSGGYLPCTYAPAGKWTKTYEKVKIMGNSCVTEISELMCTTGGKITIFKHGQQSEASASQVAKANPDEQQSHNPIMDFEEFQQETDTENNYAY</sequence>
<keyword evidence="4" id="KW-1185">Reference proteome</keyword>
<dbReference type="EMBL" id="JBEPMO010000001">
    <property type="protein sequence ID" value="MET3730501.1"/>
    <property type="molecule type" value="Genomic_DNA"/>
</dbReference>
<evidence type="ECO:0000313" key="4">
    <source>
        <dbReference type="Proteomes" id="UP001549146"/>
    </source>
</evidence>
<evidence type="ECO:0000256" key="1">
    <source>
        <dbReference type="SAM" id="MobiDB-lite"/>
    </source>
</evidence>